<evidence type="ECO:0000313" key="3">
    <source>
        <dbReference type="EMBL" id="OQR93565.1"/>
    </source>
</evidence>
<dbReference type="EMBL" id="JNBR01000403">
    <property type="protein sequence ID" value="OQR93565.1"/>
    <property type="molecule type" value="Genomic_DNA"/>
</dbReference>
<dbReference type="SUPFAM" id="SSF90112">
    <property type="entry name" value="Neurotransmitter-gated ion-channel transmembrane pore"/>
    <property type="match status" value="1"/>
</dbReference>
<protein>
    <recommendedName>
        <fullName evidence="5">Neurotransmitter-gated ion-channel ligand-binding domain-containing protein</fullName>
    </recommendedName>
</protein>
<feature type="transmembrane region" description="Helical" evidence="2">
    <location>
        <begin position="350"/>
        <end position="369"/>
    </location>
</feature>
<dbReference type="OrthoDB" id="62474at2759"/>
<keyword evidence="4" id="KW-1185">Reference proteome</keyword>
<dbReference type="AlphaFoldDB" id="A0A1V9Z6E3"/>
<dbReference type="InterPro" id="IPR038050">
    <property type="entry name" value="Neuro_actylchol_rec"/>
</dbReference>
<reference evidence="3 4" key="1">
    <citation type="journal article" date="2014" name="Genome Biol. Evol.">
        <title>The secreted proteins of Achlya hypogyna and Thraustotheca clavata identify the ancestral oomycete secretome and reveal gene acquisitions by horizontal gene transfer.</title>
        <authorList>
            <person name="Misner I."/>
            <person name="Blouin N."/>
            <person name="Leonard G."/>
            <person name="Richards T.A."/>
            <person name="Lane C.E."/>
        </authorList>
    </citation>
    <scope>NUCLEOTIDE SEQUENCE [LARGE SCALE GENOMIC DNA]</scope>
    <source>
        <strain evidence="3 4">ATCC 48635</strain>
    </source>
</reference>
<feature type="transmembrane region" description="Helical" evidence="2">
    <location>
        <begin position="381"/>
        <end position="402"/>
    </location>
</feature>
<proteinExistence type="predicted"/>
<sequence length="525" mass="58702">MPSLRVQPTTAITPVSSRWTSEVISYTLVGKRLNVEVVHPVPEGELKASTMLIAFVGGPGGLWKVDQAKGAIITCMSTRQKADEGLENESCPWEIVLERPDANPTIRHKTEGACTVTLLPPLLLHCRTTIFNVYRIDTVAQTFDADVYFELRLRAIATRDADKEWIEEVATAIGLTMQKIDCLNIITLDGERERWTMYSQRGSIPNRVDYCFKVRCRGSFSEQLELENFPFDQQQLHVIWSVNLPQHYVRLRPNDHYPSLFLHNNFQQANVFSVATDEHVIATVEQSDPAESSSGFVYDHCKTSIVLQRKPGYYVTNIIVPMGVLTYLGYISFAVDSPGVRLGTGDRLSISLTLLLTAVAYKFVVAGAIPQIPYMTTLDRYTTFSFVYLCAIALENAIFPAACAGDGCFESENTLLAILLAAFTVGNVSFAFTVHVNLRRRDALLRGCMEYHLLQLLVAQEHPTLSDAERTTVLAELCKEMKIKPLTSLDNVAFAGVTNPKKLILSAERKKQCRQQLDLLVAKIK</sequence>
<evidence type="ECO:0000313" key="4">
    <source>
        <dbReference type="Proteomes" id="UP000243579"/>
    </source>
</evidence>
<feature type="transmembrane region" description="Helical" evidence="2">
    <location>
        <begin position="414"/>
        <end position="436"/>
    </location>
</feature>
<dbReference type="InterPro" id="IPR036734">
    <property type="entry name" value="Neur_chan_lig-bd_sf"/>
</dbReference>
<dbReference type="GO" id="GO:0004888">
    <property type="term" value="F:transmembrane signaling receptor activity"/>
    <property type="evidence" value="ECO:0007669"/>
    <property type="project" value="InterPro"/>
</dbReference>
<dbReference type="STRING" id="1202772.A0A1V9Z6E3"/>
<organism evidence="3 4">
    <name type="scientific">Achlya hypogyna</name>
    <name type="common">Oomycete</name>
    <name type="synonym">Protoachlya hypogyna</name>
    <dbReference type="NCBI Taxonomy" id="1202772"/>
    <lineage>
        <taxon>Eukaryota</taxon>
        <taxon>Sar</taxon>
        <taxon>Stramenopiles</taxon>
        <taxon>Oomycota</taxon>
        <taxon>Saprolegniomycetes</taxon>
        <taxon>Saprolegniales</taxon>
        <taxon>Achlyaceae</taxon>
        <taxon>Achlya</taxon>
    </lineage>
</organism>
<feature type="transmembrane region" description="Helical" evidence="2">
    <location>
        <begin position="312"/>
        <end position="330"/>
    </location>
</feature>
<evidence type="ECO:0000256" key="1">
    <source>
        <dbReference type="ARBA" id="ARBA00004141"/>
    </source>
</evidence>
<dbReference type="Proteomes" id="UP000243579">
    <property type="component" value="Unassembled WGS sequence"/>
</dbReference>
<comment type="subcellular location">
    <subcellularLocation>
        <location evidence="1">Membrane</location>
        <topology evidence="1">Multi-pass membrane protein</topology>
    </subcellularLocation>
</comment>
<dbReference type="PANTHER" id="PTHR18945">
    <property type="entry name" value="NEUROTRANSMITTER GATED ION CHANNEL"/>
    <property type="match status" value="1"/>
</dbReference>
<dbReference type="GO" id="GO:0016020">
    <property type="term" value="C:membrane"/>
    <property type="evidence" value="ECO:0007669"/>
    <property type="project" value="UniProtKB-SubCell"/>
</dbReference>
<evidence type="ECO:0000256" key="2">
    <source>
        <dbReference type="SAM" id="Phobius"/>
    </source>
</evidence>
<comment type="caution">
    <text evidence="3">The sequence shown here is derived from an EMBL/GenBank/DDBJ whole genome shotgun (WGS) entry which is preliminary data.</text>
</comment>
<dbReference type="Gene3D" id="2.70.170.10">
    <property type="entry name" value="Neurotransmitter-gated ion-channel ligand-binding domain"/>
    <property type="match status" value="1"/>
</dbReference>
<keyword evidence="2" id="KW-0812">Transmembrane</keyword>
<dbReference type="GO" id="GO:0005230">
    <property type="term" value="F:extracellular ligand-gated monoatomic ion channel activity"/>
    <property type="evidence" value="ECO:0007669"/>
    <property type="project" value="InterPro"/>
</dbReference>
<keyword evidence="2" id="KW-1133">Transmembrane helix</keyword>
<evidence type="ECO:0008006" key="5">
    <source>
        <dbReference type="Google" id="ProtNLM"/>
    </source>
</evidence>
<accession>A0A1V9Z6E3</accession>
<dbReference type="InterPro" id="IPR036719">
    <property type="entry name" value="Neuro-gated_channel_TM_sf"/>
</dbReference>
<keyword evidence="2" id="KW-0472">Membrane</keyword>
<dbReference type="InterPro" id="IPR006201">
    <property type="entry name" value="Neur_channel"/>
</dbReference>
<dbReference type="Gene3D" id="1.20.58.390">
    <property type="entry name" value="Neurotransmitter-gated ion-channel transmembrane domain"/>
    <property type="match status" value="1"/>
</dbReference>
<gene>
    <name evidence="3" type="ORF">ACHHYP_02430</name>
</gene>
<name>A0A1V9Z6E3_ACHHY</name>